<proteinExistence type="predicted"/>
<evidence type="ECO:0000313" key="3">
    <source>
        <dbReference type="Proteomes" id="UP000319094"/>
    </source>
</evidence>
<reference evidence="2 3" key="1">
    <citation type="submission" date="2019-06" db="EMBL/GenBank/DDBJ databases">
        <title>Sequencing the genomes of 1000 actinobacteria strains.</title>
        <authorList>
            <person name="Klenk H.-P."/>
        </authorList>
    </citation>
    <scope>NUCLEOTIDE SEQUENCE [LARGE SCALE GENOMIC DNA]</scope>
    <source>
        <strain evidence="2 3">DSM 8803</strain>
    </source>
</reference>
<dbReference type="Proteomes" id="UP000319094">
    <property type="component" value="Unassembled WGS sequence"/>
</dbReference>
<keyword evidence="1" id="KW-0812">Transmembrane</keyword>
<comment type="caution">
    <text evidence="2">The sequence shown here is derived from an EMBL/GenBank/DDBJ whole genome shotgun (WGS) entry which is preliminary data.</text>
</comment>
<keyword evidence="1" id="KW-0472">Membrane</keyword>
<protein>
    <submittedName>
        <fullName evidence="2">Uncharacterized protein</fullName>
    </submittedName>
</protein>
<keyword evidence="3" id="KW-1185">Reference proteome</keyword>
<name>A0A542Y5E7_9MICO</name>
<dbReference type="AlphaFoldDB" id="A0A542Y5E7"/>
<evidence type="ECO:0000256" key="1">
    <source>
        <dbReference type="SAM" id="Phobius"/>
    </source>
</evidence>
<keyword evidence="1" id="KW-1133">Transmembrane helix</keyword>
<gene>
    <name evidence="2" type="ORF">FB468_1305</name>
</gene>
<dbReference type="EMBL" id="VFON01000001">
    <property type="protein sequence ID" value="TQL43286.1"/>
    <property type="molecule type" value="Genomic_DNA"/>
</dbReference>
<organism evidence="2 3">
    <name type="scientific">Leucobacter komagatae</name>
    <dbReference type="NCBI Taxonomy" id="55969"/>
    <lineage>
        <taxon>Bacteria</taxon>
        <taxon>Bacillati</taxon>
        <taxon>Actinomycetota</taxon>
        <taxon>Actinomycetes</taxon>
        <taxon>Micrococcales</taxon>
        <taxon>Microbacteriaceae</taxon>
        <taxon>Leucobacter</taxon>
    </lineage>
</organism>
<feature type="transmembrane region" description="Helical" evidence="1">
    <location>
        <begin position="64"/>
        <end position="90"/>
    </location>
</feature>
<sequence>MEISALIVRGHSPSFRAGRWVLVRDRGAAVWIPLGRRFWAPRGYSIRTCATEAHRPGTGQGVTLLNGVIVLDVVYAAGVIALFALIGLLAKAVEKL</sequence>
<accession>A0A542Y5E7</accession>
<evidence type="ECO:0000313" key="2">
    <source>
        <dbReference type="EMBL" id="TQL43286.1"/>
    </source>
</evidence>